<reference evidence="2 3" key="1">
    <citation type="submission" date="2023-08" db="EMBL/GenBank/DDBJ databases">
        <title>Functional and genomic diversity of the sorghum phyllosphere microbiome.</title>
        <authorList>
            <person name="Shade A."/>
        </authorList>
    </citation>
    <scope>NUCLEOTIDE SEQUENCE [LARGE SCALE GENOMIC DNA]</scope>
    <source>
        <strain evidence="2 3">SORGH_AS_0445</strain>
    </source>
</reference>
<gene>
    <name evidence="2" type="ORF">QE375_003566</name>
</gene>
<feature type="transmembrane region" description="Helical" evidence="1">
    <location>
        <begin position="86"/>
        <end position="104"/>
    </location>
</feature>
<keyword evidence="1" id="KW-1133">Transmembrane helix</keyword>
<proteinExistence type="predicted"/>
<protein>
    <submittedName>
        <fullName evidence="2">Uncharacterized protein</fullName>
    </submittedName>
</protein>
<evidence type="ECO:0000313" key="3">
    <source>
        <dbReference type="Proteomes" id="UP001249291"/>
    </source>
</evidence>
<dbReference type="Proteomes" id="UP001249291">
    <property type="component" value="Unassembled WGS sequence"/>
</dbReference>
<accession>A0ABU1HW25</accession>
<evidence type="ECO:0000313" key="2">
    <source>
        <dbReference type="EMBL" id="MDR6144012.1"/>
    </source>
</evidence>
<keyword evidence="1" id="KW-0472">Membrane</keyword>
<name>A0ABU1HW25_9MICO</name>
<sequence length="105" mass="11727">MRRVVLIRRFRLPKSTGCKDAIHEHEAGVESDRSRAASIVDIFRRKDLLVAFAGLLVFYSLTDLAANAKRQFGTYVNVVGLTVQHSSLISLLTRPVSIGLAVWFI</sequence>
<evidence type="ECO:0000256" key="1">
    <source>
        <dbReference type="SAM" id="Phobius"/>
    </source>
</evidence>
<dbReference type="EMBL" id="JAVIZQ010000001">
    <property type="protein sequence ID" value="MDR6144012.1"/>
    <property type="molecule type" value="Genomic_DNA"/>
</dbReference>
<keyword evidence="3" id="KW-1185">Reference proteome</keyword>
<keyword evidence="1" id="KW-0812">Transmembrane</keyword>
<organism evidence="2 3">
    <name type="scientific">Microbacterium foliorum</name>
    <dbReference type="NCBI Taxonomy" id="104336"/>
    <lineage>
        <taxon>Bacteria</taxon>
        <taxon>Bacillati</taxon>
        <taxon>Actinomycetota</taxon>
        <taxon>Actinomycetes</taxon>
        <taxon>Micrococcales</taxon>
        <taxon>Microbacteriaceae</taxon>
        <taxon>Microbacterium</taxon>
    </lineage>
</organism>
<comment type="caution">
    <text evidence="2">The sequence shown here is derived from an EMBL/GenBank/DDBJ whole genome shotgun (WGS) entry which is preliminary data.</text>
</comment>
<feature type="transmembrane region" description="Helical" evidence="1">
    <location>
        <begin position="48"/>
        <end position="66"/>
    </location>
</feature>